<protein>
    <submittedName>
        <fullName evidence="1">Uncharacterized protein</fullName>
    </submittedName>
</protein>
<name>A0A2U3NQN1_9MYCO</name>
<organism evidence="1 2">
    <name type="scientific">Mycobacterium rhizamassiliense</name>
    <dbReference type="NCBI Taxonomy" id="1841860"/>
    <lineage>
        <taxon>Bacteria</taxon>
        <taxon>Bacillati</taxon>
        <taxon>Actinomycetota</taxon>
        <taxon>Actinomycetes</taxon>
        <taxon>Mycobacteriales</taxon>
        <taxon>Mycobacteriaceae</taxon>
        <taxon>Mycobacterium</taxon>
    </lineage>
</organism>
<keyword evidence="2" id="KW-1185">Reference proteome</keyword>
<dbReference type="EMBL" id="FUFA01000003">
    <property type="protein sequence ID" value="SPM33829.1"/>
    <property type="molecule type" value="Genomic_DNA"/>
</dbReference>
<proteinExistence type="predicted"/>
<dbReference type="OrthoDB" id="4605766at2"/>
<dbReference type="RefSeq" id="WP_077087125.1">
    <property type="nucleotide sequence ID" value="NZ_LT721901.1"/>
</dbReference>
<evidence type="ECO:0000313" key="2">
    <source>
        <dbReference type="Proteomes" id="UP000240988"/>
    </source>
</evidence>
<evidence type="ECO:0000313" key="1">
    <source>
        <dbReference type="EMBL" id="SPM33829.1"/>
    </source>
</evidence>
<dbReference type="Proteomes" id="UP000240988">
    <property type="component" value="Unassembled WGS sequence"/>
</dbReference>
<sequence>MTDTVKVTIDRSSVAMGDDVESHREFWVFPAEATVDDLLVAISAGFLPGVAGPAGWSVDVNTKDQDRRWDLGLIYTRDDLRQEDQICRLHPGTRTLGDLARWAESPEELDVRASYLSGDMGRRLSLGEVKGGSGYTGSQPVKLESEAATDAKVDWVLTRELDRRAADVTTARRDWIRHHIVWAAPPPSGSEVFIARNFHFLAQLHCPASMNVAAQLLGTDGARYKDVEALVDADARPAAVIMAMVVAAFEWNIANRSWRGGERDYCKPYFEFLSSCGYRLSPIEEVLAGHISVQEFKFSAADAARLERIRELRHQQYQLRMDRYYAKTLAEEEYRSAVTRLHAELSDLGELPGPM</sequence>
<reference evidence="1 2" key="1">
    <citation type="submission" date="2017-01" db="EMBL/GenBank/DDBJ databases">
        <authorList>
            <consortium name="Urmite Genomes"/>
        </authorList>
    </citation>
    <scope>NUCLEOTIDE SEQUENCE [LARGE SCALE GENOMIC DNA]</scope>
    <source>
        <strain evidence="1 2">AB57</strain>
    </source>
</reference>
<dbReference type="STRING" id="1841860.GCA_900157375_01635"/>
<gene>
    <name evidence="1" type="ORF">MRAB57_1633</name>
</gene>
<accession>A0A2U3NQN1</accession>
<dbReference type="AlphaFoldDB" id="A0A2U3NQN1"/>